<dbReference type="InterPro" id="IPR043797">
    <property type="entry name" value="MupG_N"/>
</dbReference>
<dbReference type="Pfam" id="PF05913">
    <property type="entry name" value="MupG_C"/>
    <property type="match status" value="1"/>
</dbReference>
<dbReference type="InterPro" id="IPR043894">
    <property type="entry name" value="MupG_C"/>
</dbReference>
<dbReference type="InterPro" id="IPR008589">
    <property type="entry name" value="MupG"/>
</dbReference>
<dbReference type="Gene3D" id="3.20.20.70">
    <property type="entry name" value="Aldolase class I"/>
    <property type="match status" value="1"/>
</dbReference>
<feature type="domain" description="6-phospho-N-acetylmuramidase C-terminal" evidence="1">
    <location>
        <begin position="243"/>
        <end position="348"/>
    </location>
</feature>
<name>A0A1I4HH81_9LACT</name>
<dbReference type="SUPFAM" id="SSF51445">
    <property type="entry name" value="(Trans)glycosidases"/>
    <property type="match status" value="1"/>
</dbReference>
<proteinExistence type="predicted"/>
<reference evidence="3 4" key="1">
    <citation type="submission" date="2016-10" db="EMBL/GenBank/DDBJ databases">
        <authorList>
            <person name="de Groot N.N."/>
        </authorList>
    </citation>
    <scope>NUCLEOTIDE SEQUENCE [LARGE SCALE GENOMIC DNA]</scope>
    <source>
        <strain evidence="3 4">M79</strain>
    </source>
</reference>
<evidence type="ECO:0000259" key="1">
    <source>
        <dbReference type="Pfam" id="PF05913"/>
    </source>
</evidence>
<dbReference type="OrthoDB" id="5809921at2"/>
<evidence type="ECO:0000313" key="3">
    <source>
        <dbReference type="EMBL" id="SFL40736.1"/>
    </source>
</evidence>
<protein>
    <recommendedName>
        <fullName evidence="5">DUF871 domain-containing protein</fullName>
    </recommendedName>
</protein>
<dbReference type="InterPro" id="IPR017853">
    <property type="entry name" value="GH"/>
</dbReference>
<dbReference type="InterPro" id="IPR029000">
    <property type="entry name" value="Cyclophilin-like_dom_sf"/>
</dbReference>
<feature type="domain" description="6-phospho-N-acetylmuramidase N-terminal" evidence="2">
    <location>
        <begin position="2"/>
        <end position="231"/>
    </location>
</feature>
<organism evidence="3 4">
    <name type="scientific">Lactococcus garvieae</name>
    <dbReference type="NCBI Taxonomy" id="1363"/>
    <lineage>
        <taxon>Bacteria</taxon>
        <taxon>Bacillati</taxon>
        <taxon>Bacillota</taxon>
        <taxon>Bacilli</taxon>
        <taxon>Lactobacillales</taxon>
        <taxon>Streptococcaceae</taxon>
        <taxon>Lactococcus</taxon>
    </lineage>
</organism>
<accession>A0A1I4HH81</accession>
<evidence type="ECO:0000259" key="2">
    <source>
        <dbReference type="Pfam" id="PF19200"/>
    </source>
</evidence>
<dbReference type="RefSeq" id="WP_074751333.1">
    <property type="nucleotide sequence ID" value="NZ_CAXVJC010000005.1"/>
</dbReference>
<dbReference type="Gene3D" id="2.40.100.10">
    <property type="entry name" value="Cyclophilin-like"/>
    <property type="match status" value="1"/>
</dbReference>
<dbReference type="Pfam" id="PF19200">
    <property type="entry name" value="MupG_N"/>
    <property type="match status" value="1"/>
</dbReference>
<evidence type="ECO:0000313" key="4">
    <source>
        <dbReference type="Proteomes" id="UP000181969"/>
    </source>
</evidence>
<dbReference type="PANTHER" id="PTHR38435">
    <property type="match status" value="1"/>
</dbReference>
<dbReference type="PANTHER" id="PTHR38435:SF2">
    <property type="entry name" value="DUF871 DOMAIN-CONTAINING PROTEIN"/>
    <property type="match status" value="1"/>
</dbReference>
<dbReference type="InterPro" id="IPR013785">
    <property type="entry name" value="Aldolase_TIM"/>
</dbReference>
<dbReference type="AlphaFoldDB" id="A0A1I4HH81"/>
<dbReference type="EMBL" id="FOTJ01000008">
    <property type="protein sequence ID" value="SFL40736.1"/>
    <property type="molecule type" value="Genomic_DNA"/>
</dbReference>
<gene>
    <name evidence="3" type="ORF">SAMN05216438_10874</name>
</gene>
<dbReference type="Proteomes" id="UP000181969">
    <property type="component" value="Unassembled WGS sequence"/>
</dbReference>
<sequence length="353" mass="40698">MFGFSIFMNEDLSAKDIQYIKRMKQAGFKGIFTSMHIPEDDAQAYKKRLEKLGACAKANQLELMVDISGEALERAGYSFDHLEELIHHGVTGLRMDYHIDNEQIAKASHKIKISLNASTLVEDEIEELRRMEANFAHLEAWHNYYPRPETGLDREYFLKQNQWLQKYGLKRVAFVAGDAQKRLPLRLGLPTLENHRDRHPLAAALELLKDDTDEVYIGDGDLAATTIDQFENYLQWDKIVLHVENNASAYFTSVLGEHDNRNDQSPGLIRSANARFKKVEQIHKEHTEKRNKGAVTLDNERYGRYMGETQVCKKALPAHPNINVVANVIEKDRDLLDVIYSKQKFELKEKEIK</sequence>
<evidence type="ECO:0008006" key="5">
    <source>
        <dbReference type="Google" id="ProtNLM"/>
    </source>
</evidence>
<dbReference type="SUPFAM" id="SSF50891">
    <property type="entry name" value="Cyclophilin-like"/>
    <property type="match status" value="1"/>
</dbReference>